<organism evidence="1 2">
    <name type="scientific">Pisolithus microcarpus 441</name>
    <dbReference type="NCBI Taxonomy" id="765257"/>
    <lineage>
        <taxon>Eukaryota</taxon>
        <taxon>Fungi</taxon>
        <taxon>Dikarya</taxon>
        <taxon>Basidiomycota</taxon>
        <taxon>Agaricomycotina</taxon>
        <taxon>Agaricomycetes</taxon>
        <taxon>Agaricomycetidae</taxon>
        <taxon>Boletales</taxon>
        <taxon>Sclerodermatineae</taxon>
        <taxon>Pisolithaceae</taxon>
        <taxon>Pisolithus</taxon>
    </lineage>
</organism>
<gene>
    <name evidence="1" type="ORF">PISMIDRAFT_690716</name>
</gene>
<reference evidence="2" key="2">
    <citation type="submission" date="2015-01" db="EMBL/GenBank/DDBJ databases">
        <title>Evolutionary Origins and Diversification of the Mycorrhizal Mutualists.</title>
        <authorList>
            <consortium name="DOE Joint Genome Institute"/>
            <consortium name="Mycorrhizal Genomics Consortium"/>
            <person name="Kohler A."/>
            <person name="Kuo A."/>
            <person name="Nagy L.G."/>
            <person name="Floudas D."/>
            <person name="Copeland A."/>
            <person name="Barry K.W."/>
            <person name="Cichocki N."/>
            <person name="Veneault-Fourrey C."/>
            <person name="LaButti K."/>
            <person name="Lindquist E.A."/>
            <person name="Lipzen A."/>
            <person name="Lundell T."/>
            <person name="Morin E."/>
            <person name="Murat C."/>
            <person name="Riley R."/>
            <person name="Ohm R."/>
            <person name="Sun H."/>
            <person name="Tunlid A."/>
            <person name="Henrissat B."/>
            <person name="Grigoriev I.V."/>
            <person name="Hibbett D.S."/>
            <person name="Martin F."/>
        </authorList>
    </citation>
    <scope>NUCLEOTIDE SEQUENCE [LARGE SCALE GENOMIC DNA]</scope>
    <source>
        <strain evidence="2">441</strain>
    </source>
</reference>
<dbReference type="AlphaFoldDB" id="A0A0C9YSD3"/>
<accession>A0A0C9YSD3</accession>
<name>A0A0C9YSD3_9AGAM</name>
<evidence type="ECO:0000313" key="2">
    <source>
        <dbReference type="Proteomes" id="UP000054018"/>
    </source>
</evidence>
<dbReference type="EMBL" id="KN834379">
    <property type="protein sequence ID" value="KIK10883.1"/>
    <property type="molecule type" value="Genomic_DNA"/>
</dbReference>
<evidence type="ECO:0000313" key="1">
    <source>
        <dbReference type="EMBL" id="KIK10883.1"/>
    </source>
</evidence>
<dbReference type="Proteomes" id="UP000054018">
    <property type="component" value="Unassembled WGS sequence"/>
</dbReference>
<protein>
    <submittedName>
        <fullName evidence="1">Uncharacterized protein</fullName>
    </submittedName>
</protein>
<sequence>MTGGIYCLIDSFAARAHQDAQLEITSGNGRRRSFPAGGRSTLCHMCESGLRLDLYMLASVCYLTL</sequence>
<dbReference type="HOGENOM" id="CLU_2850558_0_0_1"/>
<reference evidence="1 2" key="1">
    <citation type="submission" date="2014-04" db="EMBL/GenBank/DDBJ databases">
        <authorList>
            <consortium name="DOE Joint Genome Institute"/>
            <person name="Kuo A."/>
            <person name="Kohler A."/>
            <person name="Costa M.D."/>
            <person name="Nagy L.G."/>
            <person name="Floudas D."/>
            <person name="Copeland A."/>
            <person name="Barry K.W."/>
            <person name="Cichocki N."/>
            <person name="Veneault-Fourrey C."/>
            <person name="LaButti K."/>
            <person name="Lindquist E.A."/>
            <person name="Lipzen A."/>
            <person name="Lundell T."/>
            <person name="Morin E."/>
            <person name="Murat C."/>
            <person name="Sun H."/>
            <person name="Tunlid A."/>
            <person name="Henrissat B."/>
            <person name="Grigoriev I.V."/>
            <person name="Hibbett D.S."/>
            <person name="Martin F."/>
            <person name="Nordberg H.P."/>
            <person name="Cantor M.N."/>
            <person name="Hua S.X."/>
        </authorList>
    </citation>
    <scope>NUCLEOTIDE SEQUENCE [LARGE SCALE GENOMIC DNA]</scope>
    <source>
        <strain evidence="1 2">441</strain>
    </source>
</reference>
<keyword evidence="2" id="KW-1185">Reference proteome</keyword>
<proteinExistence type="predicted"/>